<organism evidence="2 3">
    <name type="scientific">Arthrobacter gengyunqii</name>
    <dbReference type="NCBI Taxonomy" id="2886940"/>
    <lineage>
        <taxon>Bacteria</taxon>
        <taxon>Bacillati</taxon>
        <taxon>Actinomycetota</taxon>
        <taxon>Actinomycetes</taxon>
        <taxon>Micrococcales</taxon>
        <taxon>Micrococcaceae</taxon>
        <taxon>Arthrobacter</taxon>
    </lineage>
</organism>
<evidence type="ECO:0008006" key="4">
    <source>
        <dbReference type="Google" id="ProtNLM"/>
    </source>
</evidence>
<sequence>MLLKNRVAAGMFVLLIGASSGCAADQPSTDDLSSFSSLEDARQAVANQLDCLEDPPSPTAVMGSTGRIPAESVKCTQTVEIFYFESAEARDEAYNVMGDAAGSEGSVYFAEGRNWFVVDFSEVGVGTTDPEPLDLSALSEPLGTRFTEVK</sequence>
<evidence type="ECO:0000313" key="2">
    <source>
        <dbReference type="EMBL" id="MCC3269068.1"/>
    </source>
</evidence>
<accession>A0A9X1S5P8</accession>
<dbReference type="AlphaFoldDB" id="A0A9X1S5P8"/>
<evidence type="ECO:0000256" key="1">
    <source>
        <dbReference type="SAM" id="SignalP"/>
    </source>
</evidence>
<reference evidence="2" key="1">
    <citation type="submission" date="2021-10" db="EMBL/GenBank/DDBJ databases">
        <title>Novel species in genus Arthrobacter.</title>
        <authorList>
            <person name="Liu Y."/>
        </authorList>
    </citation>
    <scope>NUCLEOTIDE SEQUENCE</scope>
    <source>
        <strain evidence="2">Zg-Y809</strain>
    </source>
</reference>
<keyword evidence="1" id="KW-0732">Signal</keyword>
<dbReference type="RefSeq" id="WP_227907587.1">
    <property type="nucleotide sequence ID" value="NZ_CP095461.1"/>
</dbReference>
<feature type="chain" id="PRO_5040962489" description="Lipoprotein" evidence="1">
    <location>
        <begin position="24"/>
        <end position="150"/>
    </location>
</feature>
<dbReference type="PROSITE" id="PS51257">
    <property type="entry name" value="PROKAR_LIPOPROTEIN"/>
    <property type="match status" value="1"/>
</dbReference>
<feature type="signal peptide" evidence="1">
    <location>
        <begin position="1"/>
        <end position="23"/>
    </location>
</feature>
<name>A0A9X1S5P8_9MICC</name>
<dbReference type="EMBL" id="JAJFZP010000006">
    <property type="protein sequence ID" value="MCC3269068.1"/>
    <property type="molecule type" value="Genomic_DNA"/>
</dbReference>
<gene>
    <name evidence="2" type="ORF">LJ751_06805</name>
</gene>
<dbReference type="Proteomes" id="UP001139264">
    <property type="component" value="Unassembled WGS sequence"/>
</dbReference>
<evidence type="ECO:0000313" key="3">
    <source>
        <dbReference type="Proteomes" id="UP001139264"/>
    </source>
</evidence>
<protein>
    <recommendedName>
        <fullName evidence="4">Lipoprotein</fullName>
    </recommendedName>
</protein>
<comment type="caution">
    <text evidence="2">The sequence shown here is derived from an EMBL/GenBank/DDBJ whole genome shotgun (WGS) entry which is preliminary data.</text>
</comment>
<proteinExistence type="predicted"/>